<dbReference type="Proteomes" id="UP000198853">
    <property type="component" value="Unassembled WGS sequence"/>
</dbReference>
<protein>
    <submittedName>
        <fullName evidence="3">PrpF protein</fullName>
    </submittedName>
</protein>
<dbReference type="SUPFAM" id="SSF54506">
    <property type="entry name" value="Diaminopimelate epimerase-like"/>
    <property type="match status" value="1"/>
</dbReference>
<dbReference type="EMBL" id="FNEN01000003">
    <property type="protein sequence ID" value="SDI55113.1"/>
    <property type="molecule type" value="Genomic_DNA"/>
</dbReference>
<gene>
    <name evidence="3" type="ORF">SAMN04488123_10394</name>
</gene>
<dbReference type="RefSeq" id="WP_281240990.1">
    <property type="nucleotide sequence ID" value="NZ_FNEN01000003.1"/>
</dbReference>
<organism evidence="3 4">
    <name type="scientific">Natribacillus halophilus</name>
    <dbReference type="NCBI Taxonomy" id="549003"/>
    <lineage>
        <taxon>Bacteria</taxon>
        <taxon>Bacillati</taxon>
        <taxon>Bacillota</taxon>
        <taxon>Bacilli</taxon>
        <taxon>Bacillales</taxon>
        <taxon>Bacillaceae</taxon>
        <taxon>Natribacillus</taxon>
    </lineage>
</organism>
<dbReference type="Pfam" id="PF04303">
    <property type="entry name" value="PrpF"/>
    <property type="match status" value="1"/>
</dbReference>
<comment type="similarity">
    <text evidence="1">Belongs to the PrpF family.</text>
</comment>
<dbReference type="PANTHER" id="PTHR43709:SF2">
    <property type="entry name" value="DUF453 DOMAIN PROTEIN (AFU_ORTHOLOGUE AFUA_6G00360)"/>
    <property type="match status" value="1"/>
</dbReference>
<dbReference type="PANTHER" id="PTHR43709">
    <property type="entry name" value="ACONITATE ISOMERASE-RELATED"/>
    <property type="match status" value="1"/>
</dbReference>
<sequence>MPGTARPGAKYSVHILDPGGGKTGKTLPLGNVRKENDRTYSFVDLVNPFVHLKASAFHLDGTEGNDLINGNEDVLAALETVRSEAAVAAGMAESIDEARKAPAVPKVTLVAPPQTYVSASGTTINKKDIDIVAKMISMGKVHRTFAGSGLYNLAASTRLPGTIPNRLTSTQQSEVVRIGHPDGIAEVMVSLTDDETEVSYVGLERTARLIMKGKVYVRV</sequence>
<dbReference type="GO" id="GO:0016853">
    <property type="term" value="F:isomerase activity"/>
    <property type="evidence" value="ECO:0007669"/>
    <property type="project" value="UniProtKB-KW"/>
</dbReference>
<evidence type="ECO:0000313" key="3">
    <source>
        <dbReference type="EMBL" id="SDI55113.1"/>
    </source>
</evidence>
<proteinExistence type="inferred from homology"/>
<accession>A0A1G8LHH6</accession>
<keyword evidence="4" id="KW-1185">Reference proteome</keyword>
<dbReference type="Gene3D" id="3.10.310.10">
    <property type="entry name" value="Diaminopimelate Epimerase, Chain A, domain 1"/>
    <property type="match status" value="1"/>
</dbReference>
<evidence type="ECO:0000256" key="2">
    <source>
        <dbReference type="ARBA" id="ARBA00023235"/>
    </source>
</evidence>
<evidence type="ECO:0000256" key="1">
    <source>
        <dbReference type="ARBA" id="ARBA00007673"/>
    </source>
</evidence>
<dbReference type="AlphaFoldDB" id="A0A1G8LHH6"/>
<reference evidence="3 4" key="1">
    <citation type="submission" date="2016-10" db="EMBL/GenBank/DDBJ databases">
        <authorList>
            <person name="de Groot N.N."/>
        </authorList>
    </citation>
    <scope>NUCLEOTIDE SEQUENCE [LARGE SCALE GENOMIC DNA]</scope>
    <source>
        <strain evidence="3 4">DSM 21771</strain>
    </source>
</reference>
<dbReference type="InterPro" id="IPR007400">
    <property type="entry name" value="PrpF-like"/>
</dbReference>
<evidence type="ECO:0000313" key="4">
    <source>
        <dbReference type="Proteomes" id="UP000198853"/>
    </source>
</evidence>
<keyword evidence="2" id="KW-0413">Isomerase</keyword>
<name>A0A1G8LHH6_9BACI</name>